<sequence>MTRLPSPPCTCSSPCDGEPGPLLPSSSSIICSAILSSSSIVAVGGDGEPVVDVDVVVTVLSLGVGWSLDDAAVDAAATDDDTAAVSLLSSTVMTQLESARAPARFCQTPMCDFSGSRRRQVSDGDGVLQHFRSLALRICDKLFPPPWAVIEDELPPPRPSRAATAAAGASSPVAFLETGKLVLALRPLIKMAASSYARAASSAVSKVQTLKLGQCVLHYYSRNGLDGARVTKGCLLFVSLADCKVNGGAKAELGGYGYRKRMTMIRSATPLSETKSKRGTVFYTASSASTSCIISRIHNYTYCMELLGTCPKPASRS</sequence>
<dbReference type="EnsemblPlants" id="OPUNC06G18560.2">
    <property type="protein sequence ID" value="OPUNC06G18560.2"/>
    <property type="gene ID" value="OPUNC06G18560"/>
</dbReference>
<dbReference type="Gramene" id="OPUNC06G18560.2">
    <property type="protein sequence ID" value="OPUNC06G18560.2"/>
    <property type="gene ID" value="OPUNC06G18560"/>
</dbReference>
<dbReference type="Proteomes" id="UP000026962">
    <property type="component" value="Chromosome 6"/>
</dbReference>
<protein>
    <submittedName>
        <fullName evidence="1">Uncharacterized protein</fullName>
    </submittedName>
</protein>
<dbReference type="HOGENOM" id="CLU_957740_0_0_1"/>
<evidence type="ECO:0000313" key="1">
    <source>
        <dbReference type="EnsemblPlants" id="OPUNC06G18560.2"/>
    </source>
</evidence>
<evidence type="ECO:0000313" key="2">
    <source>
        <dbReference type="Proteomes" id="UP000026962"/>
    </source>
</evidence>
<name>A0A0E0LDA3_ORYPU</name>
<keyword evidence="2" id="KW-1185">Reference proteome</keyword>
<reference evidence="1" key="2">
    <citation type="submission" date="2018-05" db="EMBL/GenBank/DDBJ databases">
        <title>OpunRS2 (Oryza punctata Reference Sequence Version 2).</title>
        <authorList>
            <person name="Zhang J."/>
            <person name="Kudrna D."/>
            <person name="Lee S."/>
            <person name="Talag J."/>
            <person name="Welchert J."/>
            <person name="Wing R.A."/>
        </authorList>
    </citation>
    <scope>NUCLEOTIDE SEQUENCE [LARGE SCALE GENOMIC DNA]</scope>
</reference>
<dbReference type="AlphaFoldDB" id="A0A0E0LDA3"/>
<accession>A0A0E0LDA3</accession>
<dbReference type="eggNOG" id="ENOG502R86Z">
    <property type="taxonomic scope" value="Eukaryota"/>
</dbReference>
<reference evidence="1" key="1">
    <citation type="submission" date="2015-04" db="UniProtKB">
        <authorList>
            <consortium name="EnsemblPlants"/>
        </authorList>
    </citation>
    <scope>IDENTIFICATION</scope>
</reference>
<organism evidence="1">
    <name type="scientific">Oryza punctata</name>
    <name type="common">Red rice</name>
    <dbReference type="NCBI Taxonomy" id="4537"/>
    <lineage>
        <taxon>Eukaryota</taxon>
        <taxon>Viridiplantae</taxon>
        <taxon>Streptophyta</taxon>
        <taxon>Embryophyta</taxon>
        <taxon>Tracheophyta</taxon>
        <taxon>Spermatophyta</taxon>
        <taxon>Magnoliopsida</taxon>
        <taxon>Liliopsida</taxon>
        <taxon>Poales</taxon>
        <taxon>Poaceae</taxon>
        <taxon>BOP clade</taxon>
        <taxon>Oryzoideae</taxon>
        <taxon>Oryzeae</taxon>
        <taxon>Oryzinae</taxon>
        <taxon>Oryza</taxon>
    </lineage>
</organism>
<proteinExistence type="predicted"/>